<dbReference type="STRING" id="741276.A0A2S5B036"/>
<gene>
    <name evidence="8" type="ORF">BMF94_6735</name>
</gene>
<dbReference type="AlphaFoldDB" id="A0A2S5B036"/>
<dbReference type="InterPro" id="IPR035965">
    <property type="entry name" value="PAS-like_dom_sf"/>
</dbReference>
<dbReference type="CDD" id="cd00202">
    <property type="entry name" value="ZnF_GATA"/>
    <property type="match status" value="1"/>
</dbReference>
<evidence type="ECO:0000259" key="7">
    <source>
        <dbReference type="PROSITE" id="PS50114"/>
    </source>
</evidence>
<reference evidence="8 9" key="1">
    <citation type="journal article" date="2018" name="Front. Microbiol.">
        <title>Prospects for Fungal Bioremediation of Acidic Radioactive Waste Sites: Characterization and Genome Sequence of Rhodotorula taiwanensis MD1149.</title>
        <authorList>
            <person name="Tkavc R."/>
            <person name="Matrosova V.Y."/>
            <person name="Grichenko O.E."/>
            <person name="Gostincar C."/>
            <person name="Volpe R.P."/>
            <person name="Klimenkova P."/>
            <person name="Gaidamakova E.K."/>
            <person name="Zhou C.E."/>
            <person name="Stewart B.J."/>
            <person name="Lyman M.G."/>
            <person name="Malfatti S.A."/>
            <person name="Rubinfeld B."/>
            <person name="Courtot M."/>
            <person name="Singh J."/>
            <person name="Dalgard C.L."/>
            <person name="Hamilton T."/>
            <person name="Frey K.G."/>
            <person name="Gunde-Cimerman N."/>
            <person name="Dugan L."/>
            <person name="Daly M.J."/>
        </authorList>
    </citation>
    <scope>NUCLEOTIDE SEQUENCE [LARGE SCALE GENOMIC DNA]</scope>
    <source>
        <strain evidence="8 9">MD1149</strain>
    </source>
</reference>
<evidence type="ECO:0000256" key="4">
    <source>
        <dbReference type="PROSITE-ProRule" id="PRU00094"/>
    </source>
</evidence>
<dbReference type="GO" id="GO:0004674">
    <property type="term" value="F:protein serine/threonine kinase activity"/>
    <property type="evidence" value="ECO:0007669"/>
    <property type="project" value="UniProtKB-KW"/>
</dbReference>
<keyword evidence="2 4" id="KW-0863">Zinc-finger</keyword>
<dbReference type="InterPro" id="IPR000014">
    <property type="entry name" value="PAS"/>
</dbReference>
<dbReference type="Pfam" id="PF00320">
    <property type="entry name" value="GATA"/>
    <property type="match status" value="1"/>
</dbReference>
<dbReference type="Pfam" id="PF08447">
    <property type="entry name" value="PAS_3"/>
    <property type="match status" value="1"/>
</dbReference>
<dbReference type="Proteomes" id="UP000237144">
    <property type="component" value="Unassembled WGS sequence"/>
</dbReference>
<dbReference type="SMART" id="SM00401">
    <property type="entry name" value="ZnF_GATA"/>
    <property type="match status" value="1"/>
</dbReference>
<protein>
    <submittedName>
        <fullName evidence="8">Putative Non-specific serine/threonine protein kinase</fullName>
        <ecNumber evidence="8">2.7.11.1</ecNumber>
    </submittedName>
</protein>
<dbReference type="PANTHER" id="PTHR45658">
    <property type="entry name" value="GATA TRANSCRIPTION FACTOR"/>
    <property type="match status" value="1"/>
</dbReference>
<keyword evidence="8" id="KW-0808">Transferase</keyword>
<dbReference type="SUPFAM" id="SSF57716">
    <property type="entry name" value="Glucocorticoid receptor-like (DNA-binding domain)"/>
    <property type="match status" value="1"/>
</dbReference>
<feature type="domain" description="PAS" evidence="6">
    <location>
        <begin position="152"/>
        <end position="222"/>
    </location>
</feature>
<evidence type="ECO:0000256" key="3">
    <source>
        <dbReference type="ARBA" id="ARBA00022833"/>
    </source>
</evidence>
<feature type="compositionally biased region" description="Low complexity" evidence="5">
    <location>
        <begin position="58"/>
        <end position="69"/>
    </location>
</feature>
<dbReference type="Gene3D" id="3.30.50.10">
    <property type="entry name" value="Erythroid Transcription Factor GATA-1, subunit A"/>
    <property type="match status" value="1"/>
</dbReference>
<dbReference type="InterPro" id="IPR013088">
    <property type="entry name" value="Znf_NHR/GATA"/>
</dbReference>
<dbReference type="GO" id="GO:0008270">
    <property type="term" value="F:zinc ion binding"/>
    <property type="evidence" value="ECO:0007669"/>
    <property type="project" value="UniProtKB-KW"/>
</dbReference>
<feature type="domain" description="GATA-type" evidence="7">
    <location>
        <begin position="394"/>
        <end position="423"/>
    </location>
</feature>
<dbReference type="InterPro" id="IPR000679">
    <property type="entry name" value="Znf_GATA"/>
</dbReference>
<dbReference type="InterPro" id="IPR051140">
    <property type="entry name" value="GATA_TF"/>
</dbReference>
<keyword evidence="1" id="KW-0479">Metal-binding</keyword>
<evidence type="ECO:0000256" key="5">
    <source>
        <dbReference type="SAM" id="MobiDB-lite"/>
    </source>
</evidence>
<proteinExistence type="predicted"/>
<sequence length="439" mass="47848">MQGGQQYYGQGQQQYGYAPAASSQQSQSPYGQQQQAYPGYAPPPQSSSHAMQGYSGVYQQHQYAQHTQQDSLGPARDSTAGPSRSTGNHRRDSSANAGHAGPSSASGASASGSAHGATTVTGQRHPSGPYQRPEGAPHTVKASSTTSLFTTRKNWSEHILQELQDFMHVLSPDGDFIFASDSAKELTGYSPDDLFTRSIFDFIHADDVTAFKRDFETSCRTGDTLTLYYRFKTADERHVLFEVTGHPYYEGGKPQQTPDQPAKCFFATARPYPSKNQALLDSFLELKFENERLRQELLVMYKEVEGDGSAGAFPYGQPGMYRADSFDPSSRSVIDPSTGLVQTQALIPSTSNTYGALGIGISANGTKGDGTGEKKKKASLRSLKMRVEEGEFVCRDCGTVESPEWRKGPDGPKSLCNACGLRYAKLVSKTKKEQREGKK</sequence>
<name>A0A2S5B036_9BASI</name>
<keyword evidence="9" id="KW-1185">Reference proteome</keyword>
<feature type="region of interest" description="Disordered" evidence="5">
    <location>
        <begin position="1"/>
        <end position="146"/>
    </location>
</feature>
<keyword evidence="8" id="KW-0418">Kinase</keyword>
<dbReference type="InterPro" id="IPR013655">
    <property type="entry name" value="PAS_fold_3"/>
</dbReference>
<keyword evidence="8" id="KW-0723">Serine/threonine-protein kinase</keyword>
<dbReference type="PROSITE" id="PS50114">
    <property type="entry name" value="GATA_ZN_FINGER_2"/>
    <property type="match status" value="1"/>
</dbReference>
<evidence type="ECO:0000256" key="2">
    <source>
        <dbReference type="ARBA" id="ARBA00022771"/>
    </source>
</evidence>
<feature type="compositionally biased region" description="Low complexity" evidence="5">
    <location>
        <begin position="1"/>
        <end position="39"/>
    </location>
</feature>
<evidence type="ECO:0000259" key="6">
    <source>
        <dbReference type="PROSITE" id="PS50112"/>
    </source>
</evidence>
<dbReference type="Gene3D" id="3.30.450.20">
    <property type="entry name" value="PAS domain"/>
    <property type="match status" value="1"/>
</dbReference>
<dbReference type="EC" id="2.7.11.1" evidence="8"/>
<comment type="caution">
    <text evidence="8">The sequence shown here is derived from an EMBL/GenBank/DDBJ whole genome shotgun (WGS) entry which is preliminary data.</text>
</comment>
<dbReference type="EMBL" id="PJQD01000140">
    <property type="protein sequence ID" value="POY70152.1"/>
    <property type="molecule type" value="Genomic_DNA"/>
</dbReference>
<dbReference type="CDD" id="cd00130">
    <property type="entry name" value="PAS"/>
    <property type="match status" value="1"/>
</dbReference>
<dbReference type="NCBIfam" id="TIGR00229">
    <property type="entry name" value="sensory_box"/>
    <property type="match status" value="1"/>
</dbReference>
<dbReference type="OrthoDB" id="2162994at2759"/>
<dbReference type="SMART" id="SM00091">
    <property type="entry name" value="PAS"/>
    <property type="match status" value="1"/>
</dbReference>
<dbReference type="GO" id="GO:0043565">
    <property type="term" value="F:sequence-specific DNA binding"/>
    <property type="evidence" value="ECO:0007669"/>
    <property type="project" value="InterPro"/>
</dbReference>
<dbReference type="SUPFAM" id="SSF55785">
    <property type="entry name" value="PYP-like sensor domain (PAS domain)"/>
    <property type="match status" value="1"/>
</dbReference>
<dbReference type="PROSITE" id="PS50112">
    <property type="entry name" value="PAS"/>
    <property type="match status" value="1"/>
</dbReference>
<evidence type="ECO:0000313" key="8">
    <source>
        <dbReference type="EMBL" id="POY70152.1"/>
    </source>
</evidence>
<keyword evidence="3" id="KW-0862">Zinc</keyword>
<dbReference type="PROSITE" id="PS00344">
    <property type="entry name" value="GATA_ZN_FINGER_1"/>
    <property type="match status" value="1"/>
</dbReference>
<feature type="compositionally biased region" description="Low complexity" evidence="5">
    <location>
        <begin position="94"/>
        <end position="117"/>
    </location>
</feature>
<dbReference type="GO" id="GO:0006355">
    <property type="term" value="P:regulation of DNA-templated transcription"/>
    <property type="evidence" value="ECO:0007669"/>
    <property type="project" value="InterPro"/>
</dbReference>
<accession>A0A2S5B036</accession>
<evidence type="ECO:0000313" key="9">
    <source>
        <dbReference type="Proteomes" id="UP000237144"/>
    </source>
</evidence>
<evidence type="ECO:0000256" key="1">
    <source>
        <dbReference type="ARBA" id="ARBA00022723"/>
    </source>
</evidence>
<organism evidence="8 9">
    <name type="scientific">Rhodotorula taiwanensis</name>
    <dbReference type="NCBI Taxonomy" id="741276"/>
    <lineage>
        <taxon>Eukaryota</taxon>
        <taxon>Fungi</taxon>
        <taxon>Dikarya</taxon>
        <taxon>Basidiomycota</taxon>
        <taxon>Pucciniomycotina</taxon>
        <taxon>Microbotryomycetes</taxon>
        <taxon>Sporidiobolales</taxon>
        <taxon>Sporidiobolaceae</taxon>
        <taxon>Rhodotorula</taxon>
    </lineage>
</organism>